<evidence type="ECO:0000256" key="1">
    <source>
        <dbReference type="SAM" id="MobiDB-lite"/>
    </source>
</evidence>
<accession>A0A6A6U1I6</accession>
<feature type="region of interest" description="Disordered" evidence="1">
    <location>
        <begin position="105"/>
        <end position="220"/>
    </location>
</feature>
<keyword evidence="4" id="KW-1185">Reference proteome</keyword>
<proteinExistence type="predicted"/>
<keyword evidence="2" id="KW-1133">Transmembrane helix</keyword>
<dbReference type="EMBL" id="MU004242">
    <property type="protein sequence ID" value="KAF2664804.1"/>
    <property type="molecule type" value="Genomic_DNA"/>
</dbReference>
<organism evidence="3 4">
    <name type="scientific">Microthyrium microscopicum</name>
    <dbReference type="NCBI Taxonomy" id="703497"/>
    <lineage>
        <taxon>Eukaryota</taxon>
        <taxon>Fungi</taxon>
        <taxon>Dikarya</taxon>
        <taxon>Ascomycota</taxon>
        <taxon>Pezizomycotina</taxon>
        <taxon>Dothideomycetes</taxon>
        <taxon>Dothideomycetes incertae sedis</taxon>
        <taxon>Microthyriales</taxon>
        <taxon>Microthyriaceae</taxon>
        <taxon>Microthyrium</taxon>
    </lineage>
</organism>
<dbReference type="Proteomes" id="UP000799302">
    <property type="component" value="Unassembled WGS sequence"/>
</dbReference>
<keyword evidence="2" id="KW-0812">Transmembrane</keyword>
<evidence type="ECO:0000313" key="4">
    <source>
        <dbReference type="Proteomes" id="UP000799302"/>
    </source>
</evidence>
<reference evidence="3" key="1">
    <citation type="journal article" date="2020" name="Stud. Mycol.">
        <title>101 Dothideomycetes genomes: a test case for predicting lifestyles and emergence of pathogens.</title>
        <authorList>
            <person name="Haridas S."/>
            <person name="Albert R."/>
            <person name="Binder M."/>
            <person name="Bloem J."/>
            <person name="Labutti K."/>
            <person name="Salamov A."/>
            <person name="Andreopoulos B."/>
            <person name="Baker S."/>
            <person name="Barry K."/>
            <person name="Bills G."/>
            <person name="Bluhm B."/>
            <person name="Cannon C."/>
            <person name="Castanera R."/>
            <person name="Culley D."/>
            <person name="Daum C."/>
            <person name="Ezra D."/>
            <person name="Gonzalez J."/>
            <person name="Henrissat B."/>
            <person name="Kuo A."/>
            <person name="Liang C."/>
            <person name="Lipzen A."/>
            <person name="Lutzoni F."/>
            <person name="Magnuson J."/>
            <person name="Mondo S."/>
            <person name="Nolan M."/>
            <person name="Ohm R."/>
            <person name="Pangilinan J."/>
            <person name="Park H.-J."/>
            <person name="Ramirez L."/>
            <person name="Alfaro M."/>
            <person name="Sun H."/>
            <person name="Tritt A."/>
            <person name="Yoshinaga Y."/>
            <person name="Zwiers L.-H."/>
            <person name="Turgeon B."/>
            <person name="Goodwin S."/>
            <person name="Spatafora J."/>
            <person name="Crous P."/>
            <person name="Grigoriev I."/>
        </authorList>
    </citation>
    <scope>NUCLEOTIDE SEQUENCE</scope>
    <source>
        <strain evidence="3">CBS 115976</strain>
    </source>
</reference>
<keyword evidence="2" id="KW-0472">Membrane</keyword>
<dbReference type="OrthoDB" id="5423884at2759"/>
<sequence length="220" mass="24451">MPPLRGFQPALARLRDASANILHALPNPLHRRQNAATSDPTLGTFIPSTYAGLNSGPAPGAVAGIVLGSLAAFTFIIWIIYWATTLNKDTFDGTEEVIEVRDRPRRRRSRRVDGDIRRRSMSPPRRRSQIIVEEREERVLPRSRAGSHMGSRIVSRGPSPSPPGVEEVYVERRGPRRSRDEEVIVIEESDLSSLPPPRRGGRRRSSGGYGGGRPASRRYS</sequence>
<dbReference type="AlphaFoldDB" id="A0A6A6U1I6"/>
<evidence type="ECO:0000256" key="2">
    <source>
        <dbReference type="SAM" id="Phobius"/>
    </source>
</evidence>
<protein>
    <submittedName>
        <fullName evidence="3">Uncharacterized protein</fullName>
    </submittedName>
</protein>
<feature type="compositionally biased region" description="Basic and acidic residues" evidence="1">
    <location>
        <begin position="169"/>
        <end position="182"/>
    </location>
</feature>
<feature type="transmembrane region" description="Helical" evidence="2">
    <location>
        <begin position="61"/>
        <end position="83"/>
    </location>
</feature>
<name>A0A6A6U1I6_9PEZI</name>
<gene>
    <name evidence="3" type="ORF">BT63DRAFT_429534</name>
</gene>
<evidence type="ECO:0000313" key="3">
    <source>
        <dbReference type="EMBL" id="KAF2664804.1"/>
    </source>
</evidence>